<evidence type="ECO:0000313" key="2">
    <source>
        <dbReference type="EMBL" id="KIW66167.1"/>
    </source>
</evidence>
<keyword evidence="3" id="KW-1185">Reference proteome</keyword>
<dbReference type="HOGENOM" id="CLU_121515_0_0_1"/>
<dbReference type="AlphaFoldDB" id="A0A0D2DVJ8"/>
<feature type="signal peptide" evidence="1">
    <location>
        <begin position="1"/>
        <end position="20"/>
    </location>
</feature>
<evidence type="ECO:0008006" key="4">
    <source>
        <dbReference type="Google" id="ProtNLM"/>
    </source>
</evidence>
<protein>
    <recommendedName>
        <fullName evidence="4">Ubiquitin 3 binding protein But2 C-terminal domain-containing protein</fullName>
    </recommendedName>
</protein>
<name>A0A0D2DVJ8_9EURO</name>
<accession>A0A0D2DVJ8</accession>
<sequence>MKFTLAFLFLVLFGVADVKAIPAIQSSDIYNLIPRNTTVDIAELASTTGQGIFDITPHPFGAPCGMTWDVTISVISAGDQTKASPLCKYLHTYITLPTSQGISDKKVNFIYLCPPRWSAPTSPEGYGYHDIKFIVTGPTSFPSGQATVKANLNVLNIHAIPPSNINIPVKIGYYFDINNPTKPGFKMLTFRNIACAV</sequence>
<evidence type="ECO:0000313" key="3">
    <source>
        <dbReference type="Proteomes" id="UP000054266"/>
    </source>
</evidence>
<reference evidence="2 3" key="1">
    <citation type="submission" date="2015-01" db="EMBL/GenBank/DDBJ databases">
        <title>The Genome Sequence of Capronia semiimmersa CBS27337.</title>
        <authorList>
            <consortium name="The Broad Institute Genomics Platform"/>
            <person name="Cuomo C."/>
            <person name="de Hoog S."/>
            <person name="Gorbushina A."/>
            <person name="Stielow B."/>
            <person name="Teixiera M."/>
            <person name="Abouelleil A."/>
            <person name="Chapman S.B."/>
            <person name="Priest M."/>
            <person name="Young S.K."/>
            <person name="Wortman J."/>
            <person name="Nusbaum C."/>
            <person name="Birren B."/>
        </authorList>
    </citation>
    <scope>NUCLEOTIDE SEQUENCE [LARGE SCALE GENOMIC DNA]</scope>
    <source>
        <strain evidence="2 3">CBS 27337</strain>
    </source>
</reference>
<feature type="chain" id="PRO_5002256165" description="Ubiquitin 3 binding protein But2 C-terminal domain-containing protein" evidence="1">
    <location>
        <begin position="21"/>
        <end position="197"/>
    </location>
</feature>
<evidence type="ECO:0000256" key="1">
    <source>
        <dbReference type="SAM" id="SignalP"/>
    </source>
</evidence>
<proteinExistence type="predicted"/>
<organism evidence="2 3">
    <name type="scientific">Phialophora macrospora</name>
    <dbReference type="NCBI Taxonomy" id="1851006"/>
    <lineage>
        <taxon>Eukaryota</taxon>
        <taxon>Fungi</taxon>
        <taxon>Dikarya</taxon>
        <taxon>Ascomycota</taxon>
        <taxon>Pezizomycotina</taxon>
        <taxon>Eurotiomycetes</taxon>
        <taxon>Chaetothyriomycetidae</taxon>
        <taxon>Chaetothyriales</taxon>
        <taxon>Herpotrichiellaceae</taxon>
        <taxon>Phialophora</taxon>
    </lineage>
</organism>
<gene>
    <name evidence="2" type="ORF">PV04_08368</name>
</gene>
<dbReference type="EMBL" id="KN846960">
    <property type="protein sequence ID" value="KIW66167.1"/>
    <property type="molecule type" value="Genomic_DNA"/>
</dbReference>
<dbReference type="Proteomes" id="UP000054266">
    <property type="component" value="Unassembled WGS sequence"/>
</dbReference>
<keyword evidence="1" id="KW-0732">Signal</keyword>